<reference evidence="1 2" key="1">
    <citation type="journal article" date="2022" name="New Phytol.">
        <title>Ecological generalism drives hyperdiversity of secondary metabolite gene clusters in xylarialean endophytes.</title>
        <authorList>
            <person name="Franco M.E.E."/>
            <person name="Wisecaver J.H."/>
            <person name="Arnold A.E."/>
            <person name="Ju Y.M."/>
            <person name="Slot J.C."/>
            <person name="Ahrendt S."/>
            <person name="Moore L.P."/>
            <person name="Eastman K.E."/>
            <person name="Scott K."/>
            <person name="Konkel Z."/>
            <person name="Mondo S.J."/>
            <person name="Kuo A."/>
            <person name="Hayes R.D."/>
            <person name="Haridas S."/>
            <person name="Andreopoulos B."/>
            <person name="Riley R."/>
            <person name="LaButti K."/>
            <person name="Pangilinan J."/>
            <person name="Lipzen A."/>
            <person name="Amirebrahimi M."/>
            <person name="Yan J."/>
            <person name="Adam C."/>
            <person name="Keymanesh K."/>
            <person name="Ng V."/>
            <person name="Louie K."/>
            <person name="Northen T."/>
            <person name="Drula E."/>
            <person name="Henrissat B."/>
            <person name="Hsieh H.M."/>
            <person name="Youens-Clark K."/>
            <person name="Lutzoni F."/>
            <person name="Miadlikowska J."/>
            <person name="Eastwood D.C."/>
            <person name="Hamelin R.C."/>
            <person name="Grigoriev I.V."/>
            <person name="U'Ren J.M."/>
        </authorList>
    </citation>
    <scope>NUCLEOTIDE SEQUENCE [LARGE SCALE GENOMIC DNA]</scope>
    <source>
        <strain evidence="1 2">ER1909</strain>
    </source>
</reference>
<keyword evidence="2" id="KW-1185">Reference proteome</keyword>
<organism evidence="1 2">
    <name type="scientific">Hypoxylon rubiginosum</name>
    <dbReference type="NCBI Taxonomy" id="110542"/>
    <lineage>
        <taxon>Eukaryota</taxon>
        <taxon>Fungi</taxon>
        <taxon>Dikarya</taxon>
        <taxon>Ascomycota</taxon>
        <taxon>Pezizomycotina</taxon>
        <taxon>Sordariomycetes</taxon>
        <taxon>Xylariomycetidae</taxon>
        <taxon>Xylariales</taxon>
        <taxon>Hypoxylaceae</taxon>
        <taxon>Hypoxylon</taxon>
    </lineage>
</organism>
<gene>
    <name evidence="1" type="ORF">F4821DRAFT_254608</name>
</gene>
<dbReference type="EMBL" id="MU394285">
    <property type="protein sequence ID" value="KAI6091853.1"/>
    <property type="molecule type" value="Genomic_DNA"/>
</dbReference>
<accession>A0ACC0DGZ2</accession>
<sequence>MDHQNVPDEGEAQERTLVLDDNGDVIIRVNEYNPFDDTDEVTEITNIKVSREMLATYSPAFKAMLTTGRFVESRTPVVDLYEDTGISGRALVAVFRALYANHKRSLWLPEKQLRHERPNEGVIYKIMPCHLVELLRYMCHKSMKEVIFEEPDIRDTETNILNAHRGILKPEELLRWLNDYSDDAAEGIRIMKPFPIFKIPVKDFPVVMRRVCKLIKGQDVDMKTVGLVEEVLESYRVQDPNYDPNLDDDIEFNLRIDSSVPVNRFHVLKFIQDKLQWRDLDDRLLKFEFREYLSYLYSKLRIPMRYPDWDAHWQRKPNLSTHYYLQFDQIQWILEQAFDPSVIFKFLGDTSWMHGEIYMSNYLKGKECLHEHSSPVVENDTDTYACAYDISVEELPQILLALDKYSVALPPIFMCEWFSSWFKLNFPDTEVRPEELGEDPARKLMVLLLAAHKFDHPEGFYEVTSRLRQLRKKGEDLIRLTNPLALRYPALKKPIMLNGNIMQCLNRKKYDKYSGNTSQNCTYSSKDVYKWDLKRGPKHGTEDAKHQPECYHDDDDKDGICIDCFNASLYPFDTPRHKPAEDNAKPLHIPQFLRTWGERNFLQLYWNISERVNPYRIATTCYQNGCRINHGKLILRRSSVNSVTVNHLSVKQIEDGNSPATRVTKEVEANKNLKAPQLYWTPLTQLT</sequence>
<proteinExistence type="predicted"/>
<dbReference type="Proteomes" id="UP001497680">
    <property type="component" value="Unassembled WGS sequence"/>
</dbReference>
<evidence type="ECO:0000313" key="2">
    <source>
        <dbReference type="Proteomes" id="UP001497680"/>
    </source>
</evidence>
<name>A0ACC0DGZ2_9PEZI</name>
<evidence type="ECO:0000313" key="1">
    <source>
        <dbReference type="EMBL" id="KAI6091853.1"/>
    </source>
</evidence>
<comment type="caution">
    <text evidence="1">The sequence shown here is derived from an EMBL/GenBank/DDBJ whole genome shotgun (WGS) entry which is preliminary data.</text>
</comment>
<protein>
    <submittedName>
        <fullName evidence="1">Uncharacterized protein</fullName>
    </submittedName>
</protein>